<accession>A0ACC6QTX4</accession>
<evidence type="ECO:0000313" key="2">
    <source>
        <dbReference type="Proteomes" id="UP001375539"/>
    </source>
</evidence>
<name>A0ACC6QTX4_9ACTN</name>
<reference evidence="1" key="1">
    <citation type="submission" date="2024-03" db="EMBL/GenBank/DDBJ databases">
        <title>Novel Streptomyces species of biotechnological and ecological value are a feature of Machair soil.</title>
        <authorList>
            <person name="Prole J.R."/>
            <person name="Goodfellow M."/>
            <person name="Allenby N."/>
            <person name="Ward A.C."/>
        </authorList>
    </citation>
    <scope>NUCLEOTIDE SEQUENCE</scope>
    <source>
        <strain evidence="1">MS1.AVA.4</strain>
    </source>
</reference>
<dbReference type="EMBL" id="JBBKAI010000002">
    <property type="protein sequence ID" value="MEJ8661717.1"/>
    <property type="molecule type" value="Genomic_DNA"/>
</dbReference>
<keyword evidence="2" id="KW-1185">Reference proteome</keyword>
<comment type="caution">
    <text evidence="1">The sequence shown here is derived from an EMBL/GenBank/DDBJ whole genome shotgun (WGS) entry which is preliminary data.</text>
</comment>
<dbReference type="Proteomes" id="UP001375539">
    <property type="component" value="Unassembled WGS sequence"/>
</dbReference>
<organism evidence="1 2">
    <name type="scientific">Streptomyces pratisoli</name>
    <dbReference type="NCBI Taxonomy" id="3139917"/>
    <lineage>
        <taxon>Bacteria</taxon>
        <taxon>Bacillati</taxon>
        <taxon>Actinomycetota</taxon>
        <taxon>Actinomycetes</taxon>
        <taxon>Kitasatosporales</taxon>
        <taxon>Streptomycetaceae</taxon>
        <taxon>Streptomyces</taxon>
    </lineage>
</organism>
<gene>
    <name evidence="1" type="ORF">WKI58_35310</name>
</gene>
<sequence length="371" mass="40415">MTLTAETAPSRGTTAGTVRAELLDCVQSNLAVLADRFHGPDTHLALGATVRFAPRPGPHELPTVEPEAEHQLAAIADIGLVERLRRHDVPPTELAALAAAHGPLYVMADTYDMPWLPYHRQRHMQHSYLVAAEGDRALVSDAYHSHTPWGLASPGEWVLDWAELPQSSLVMVLERAAAGAPDVGPAGEYGDVDAYAAAYADHPDRFAALDQLTTETWLLARSRRLHAEFLAATGRTPAPGTDDHLKRLDRLAEQAFLAMRRVQRGRPEPARLTADLTDALHADRALFDAPRNPLRETVTETVADILGIDTAAVLAAPSLTAVPGFNSFQVVEIVEALEERLGIEFAAEDLLPENLHRIDDLCRLVQSAQAR</sequence>
<proteinExistence type="predicted"/>
<evidence type="ECO:0000313" key="1">
    <source>
        <dbReference type="EMBL" id="MEJ8661717.1"/>
    </source>
</evidence>
<protein>
    <submittedName>
        <fullName evidence="1">Acyl carrier protein</fullName>
    </submittedName>
</protein>